<accession>A0A6N8G2D6</accession>
<dbReference type="EMBL" id="NAPY01000075">
    <property type="protein sequence ID" value="MUL39351.1"/>
    <property type="molecule type" value="Genomic_DNA"/>
</dbReference>
<evidence type="ECO:0000313" key="2">
    <source>
        <dbReference type="Proteomes" id="UP000441797"/>
    </source>
</evidence>
<organism evidence="1 2">
    <name type="scientific">Gloeocapsopsis dulcis AAB1 = 1H9</name>
    <dbReference type="NCBI Taxonomy" id="1433147"/>
    <lineage>
        <taxon>Bacteria</taxon>
        <taxon>Bacillati</taxon>
        <taxon>Cyanobacteriota</taxon>
        <taxon>Cyanophyceae</taxon>
        <taxon>Oscillatoriophycideae</taxon>
        <taxon>Chroococcales</taxon>
        <taxon>Chroococcaceae</taxon>
        <taxon>Gloeocapsopsis</taxon>
        <taxon>Gloeocapsopsis dulcis</taxon>
    </lineage>
</organism>
<comment type="caution">
    <text evidence="1">The sequence shown here is derived from an EMBL/GenBank/DDBJ whole genome shotgun (WGS) entry which is preliminary data.</text>
</comment>
<evidence type="ECO:0000313" key="1">
    <source>
        <dbReference type="EMBL" id="MUL39351.1"/>
    </source>
</evidence>
<name>A0A6N8G2D6_9CHRO</name>
<gene>
    <name evidence="1" type="ORF">BWI75_24450</name>
</gene>
<dbReference type="AlphaFoldDB" id="A0A6N8G2D6"/>
<sequence length="191" mass="21274">MGESKIKILIKFLSKYVFLQQGYCAKEMTPTIEFSLHLPNSNTRELQKGTLVLKQDPNKAGIRLQATSGCIGYQYSGSWKFKGRGPLPPSRAIEPLGYAVSTQRLWLPHVRGVEGSFYAIAPFSVPVGKTHRGDFGIHFDANVPGSAGCIVLPLQDHWDIFRKIMEDCAHKNVQQIPLNVVYTMAVKREAA</sequence>
<dbReference type="Proteomes" id="UP000441797">
    <property type="component" value="Unassembled WGS sequence"/>
</dbReference>
<protein>
    <recommendedName>
        <fullName evidence="3">YkuD domain-containing protein</fullName>
    </recommendedName>
</protein>
<reference evidence="1 2" key="1">
    <citation type="journal article" date="2019" name="Front. Microbiol.">
        <title>Genomic Features for Desiccation Tolerance and Sugar Biosynthesis in the Extremophile Gloeocapsopsis sp. UTEX B3054.</title>
        <authorList>
            <person name="Urrejola C."/>
            <person name="Alcorta J."/>
            <person name="Salas L."/>
            <person name="Vasquez M."/>
            <person name="Polz M.F."/>
            <person name="Vicuna R."/>
            <person name="Diez B."/>
        </authorList>
    </citation>
    <scope>NUCLEOTIDE SEQUENCE [LARGE SCALE GENOMIC DNA]</scope>
    <source>
        <strain evidence="1 2">1H9</strain>
    </source>
</reference>
<evidence type="ECO:0008006" key="3">
    <source>
        <dbReference type="Google" id="ProtNLM"/>
    </source>
</evidence>
<proteinExistence type="predicted"/>
<keyword evidence="2" id="KW-1185">Reference proteome</keyword>